<dbReference type="Proteomes" id="UP001558613">
    <property type="component" value="Unassembled WGS sequence"/>
</dbReference>
<evidence type="ECO:0000313" key="3">
    <source>
        <dbReference type="Proteomes" id="UP001558613"/>
    </source>
</evidence>
<feature type="region of interest" description="Disordered" evidence="1">
    <location>
        <begin position="92"/>
        <end position="124"/>
    </location>
</feature>
<comment type="caution">
    <text evidence="2">The sequence shown here is derived from an EMBL/GenBank/DDBJ whole genome shotgun (WGS) entry which is preliminary data.</text>
</comment>
<proteinExistence type="predicted"/>
<evidence type="ECO:0000313" key="2">
    <source>
        <dbReference type="EMBL" id="KAL1265375.1"/>
    </source>
</evidence>
<name>A0ABR3ML76_9TELE</name>
<accession>A0ABR3ML76</accession>
<dbReference type="EMBL" id="JAYMGO010000011">
    <property type="protein sequence ID" value="KAL1265375.1"/>
    <property type="molecule type" value="Genomic_DNA"/>
</dbReference>
<reference evidence="2 3" key="1">
    <citation type="submission" date="2023-09" db="EMBL/GenBank/DDBJ databases">
        <authorList>
            <person name="Wang M."/>
        </authorList>
    </citation>
    <scope>NUCLEOTIDE SEQUENCE [LARGE SCALE GENOMIC DNA]</scope>
    <source>
        <strain evidence="2">GT-2023</strain>
        <tissue evidence="2">Liver</tissue>
    </source>
</reference>
<protein>
    <submittedName>
        <fullName evidence="2">Uncharacterized protein</fullName>
    </submittedName>
</protein>
<gene>
    <name evidence="2" type="ORF">QQF64_003402</name>
</gene>
<evidence type="ECO:0000256" key="1">
    <source>
        <dbReference type="SAM" id="MobiDB-lite"/>
    </source>
</evidence>
<sequence>MASPFGLKCIRAQMNTVQRLGKKSKVIVRLIIRAAFCCSTIHDNLQTQHTDYCVYLVSCQCVSEQRGQAKLSLRLSGIITNLDKDIISAHNQLGSKGGPAERRFRLNKPSRLTGRGRRSKASHP</sequence>
<organism evidence="2 3">
    <name type="scientific">Cirrhinus molitorella</name>
    <name type="common">mud carp</name>
    <dbReference type="NCBI Taxonomy" id="172907"/>
    <lineage>
        <taxon>Eukaryota</taxon>
        <taxon>Metazoa</taxon>
        <taxon>Chordata</taxon>
        <taxon>Craniata</taxon>
        <taxon>Vertebrata</taxon>
        <taxon>Euteleostomi</taxon>
        <taxon>Actinopterygii</taxon>
        <taxon>Neopterygii</taxon>
        <taxon>Teleostei</taxon>
        <taxon>Ostariophysi</taxon>
        <taxon>Cypriniformes</taxon>
        <taxon>Cyprinidae</taxon>
        <taxon>Labeoninae</taxon>
        <taxon>Labeonini</taxon>
        <taxon>Cirrhinus</taxon>
    </lineage>
</organism>
<feature type="compositionally biased region" description="Basic residues" evidence="1">
    <location>
        <begin position="114"/>
        <end position="124"/>
    </location>
</feature>
<keyword evidence="3" id="KW-1185">Reference proteome</keyword>